<evidence type="ECO:0000256" key="1">
    <source>
        <dbReference type="SAM" id="MobiDB-lite"/>
    </source>
</evidence>
<dbReference type="Proteomes" id="UP000281406">
    <property type="component" value="Unassembled WGS sequence"/>
</dbReference>
<keyword evidence="3" id="KW-1185">Reference proteome</keyword>
<sequence>MGLRNGQNLCRGQSRGTERHQQKQQIQGTRRSQRRGPNGTQELGDWVVEGLRMEPDHLSSQRSREFEGGNIFIFIHRPQINKPVVWAAGTHFRMALVASSGSRTDMAAGSGSGMDAVVASGLTVGVGSSSGSGTGFMAGWKLMEAHGRSLQVDRNGRKETGL</sequence>
<evidence type="ECO:0000313" key="3">
    <source>
        <dbReference type="Proteomes" id="UP000281406"/>
    </source>
</evidence>
<organism evidence="2 3">
    <name type="scientific">Anabarilius grahami</name>
    <name type="common">Kanglang fish</name>
    <name type="synonym">Barilius grahami</name>
    <dbReference type="NCBI Taxonomy" id="495550"/>
    <lineage>
        <taxon>Eukaryota</taxon>
        <taxon>Metazoa</taxon>
        <taxon>Chordata</taxon>
        <taxon>Craniata</taxon>
        <taxon>Vertebrata</taxon>
        <taxon>Euteleostomi</taxon>
        <taxon>Actinopterygii</taxon>
        <taxon>Neopterygii</taxon>
        <taxon>Teleostei</taxon>
        <taxon>Ostariophysi</taxon>
        <taxon>Cypriniformes</taxon>
        <taxon>Xenocyprididae</taxon>
        <taxon>Xenocypridinae</taxon>
        <taxon>Xenocypridinae incertae sedis</taxon>
        <taxon>Anabarilius</taxon>
    </lineage>
</organism>
<proteinExistence type="predicted"/>
<protein>
    <submittedName>
        <fullName evidence="2">Uncharacterized protein</fullName>
    </submittedName>
</protein>
<gene>
    <name evidence="2" type="ORF">DPX16_8944</name>
</gene>
<name>A0A3N0ZAA9_ANAGA</name>
<reference evidence="2 3" key="1">
    <citation type="submission" date="2018-10" db="EMBL/GenBank/DDBJ databases">
        <title>Genome assembly for a Yunnan-Guizhou Plateau 3E fish, Anabarilius grahami (Regan), and its evolutionary and genetic applications.</title>
        <authorList>
            <person name="Jiang W."/>
        </authorList>
    </citation>
    <scope>NUCLEOTIDE SEQUENCE [LARGE SCALE GENOMIC DNA]</scope>
    <source>
        <strain evidence="2">AG-KIZ</strain>
        <tissue evidence="2">Muscle</tissue>
    </source>
</reference>
<dbReference type="AlphaFoldDB" id="A0A3N0ZAA9"/>
<accession>A0A3N0ZAA9</accession>
<dbReference type="EMBL" id="RJVU01001236">
    <property type="protein sequence ID" value="ROL55313.1"/>
    <property type="molecule type" value="Genomic_DNA"/>
</dbReference>
<comment type="caution">
    <text evidence="2">The sequence shown here is derived from an EMBL/GenBank/DDBJ whole genome shotgun (WGS) entry which is preliminary data.</text>
</comment>
<feature type="compositionally biased region" description="Polar residues" evidence="1">
    <location>
        <begin position="1"/>
        <end position="15"/>
    </location>
</feature>
<evidence type="ECO:0000313" key="2">
    <source>
        <dbReference type="EMBL" id="ROL55313.1"/>
    </source>
</evidence>
<feature type="region of interest" description="Disordered" evidence="1">
    <location>
        <begin position="1"/>
        <end position="42"/>
    </location>
</feature>